<evidence type="ECO:0000313" key="1">
    <source>
        <dbReference type="EMBL" id="KAF2619997.1"/>
    </source>
</evidence>
<accession>A0A8S9MND2</accession>
<dbReference type="Proteomes" id="UP000712281">
    <property type="component" value="Unassembled WGS sequence"/>
</dbReference>
<sequence>MVSLPMLCFGSSGSGTERLLQLCCLRLMTLGCGGLKPCAAGSLGSRNRASVVFLASRSLSPTSLLGGDESIVGGLRFFVVFVDP</sequence>
<evidence type="ECO:0000313" key="2">
    <source>
        <dbReference type="Proteomes" id="UP000712281"/>
    </source>
</evidence>
<reference evidence="1" key="1">
    <citation type="submission" date="2019-12" db="EMBL/GenBank/DDBJ databases">
        <title>Genome sequencing and annotation of Brassica cretica.</title>
        <authorList>
            <person name="Studholme D.J."/>
            <person name="Sarris P.F."/>
        </authorList>
    </citation>
    <scope>NUCLEOTIDE SEQUENCE</scope>
    <source>
        <strain evidence="1">PFS-001/15</strain>
        <tissue evidence="1">Leaf</tissue>
    </source>
</reference>
<comment type="caution">
    <text evidence="1">The sequence shown here is derived from an EMBL/GenBank/DDBJ whole genome shotgun (WGS) entry which is preliminary data.</text>
</comment>
<protein>
    <submittedName>
        <fullName evidence="1">Uncharacterized protein</fullName>
    </submittedName>
</protein>
<gene>
    <name evidence="1" type="ORF">F2Q68_00042303</name>
</gene>
<organism evidence="1 2">
    <name type="scientific">Brassica cretica</name>
    <name type="common">Mustard</name>
    <dbReference type="NCBI Taxonomy" id="69181"/>
    <lineage>
        <taxon>Eukaryota</taxon>
        <taxon>Viridiplantae</taxon>
        <taxon>Streptophyta</taxon>
        <taxon>Embryophyta</taxon>
        <taxon>Tracheophyta</taxon>
        <taxon>Spermatophyta</taxon>
        <taxon>Magnoliopsida</taxon>
        <taxon>eudicotyledons</taxon>
        <taxon>Gunneridae</taxon>
        <taxon>Pentapetalae</taxon>
        <taxon>rosids</taxon>
        <taxon>malvids</taxon>
        <taxon>Brassicales</taxon>
        <taxon>Brassicaceae</taxon>
        <taxon>Brassiceae</taxon>
        <taxon>Brassica</taxon>
    </lineage>
</organism>
<name>A0A8S9MND2_BRACR</name>
<dbReference type="EMBL" id="QGKW02000007">
    <property type="protein sequence ID" value="KAF2619997.1"/>
    <property type="molecule type" value="Genomic_DNA"/>
</dbReference>
<dbReference type="AlphaFoldDB" id="A0A8S9MND2"/>
<proteinExistence type="predicted"/>